<keyword evidence="20" id="KW-0233">DNA recombination</keyword>
<keyword evidence="15" id="KW-0694">RNA-binding</keyword>
<sequence>DDHINAHKGDSTWADEDRNALITIRSRVDQGAYIHVMSCTTAKEAWDKLKDMFEVHGMLAKLFQRQKLDNIRMAEGDNLEHHIRKLRTEFESMQRISGDASRWNDEEWITLLIGSLPASWKPVIQTLPVEYEQGATTTATAENRKKMVRTVTERLLAEEARLKGETAPKGETGMFNRDQSMKFPKTNGNSNTGKKPGQCHNCGKWGHWASECRSSGGENKNGNNRGSNSYNRGNSNYRGRYRGRGRYNNNRGRGQHTNTAINDTKDEYGMMAIRTQSQSTPIKQLWVADSGATTHVCNDKSIMYDLQKVNGTVDGVNSAGTYEYIGKVDLVVQPTYHKGKRTNEKTLKLSNVTYIPEAPTNLLSVPLVTKNNPKIEISMNELGVKATLNEELVFHGRKISDIGSGGLYKIACTPKNRERVFTLHTIQEWHNILGHINTDMIKKMAKEKLVEGMEISDDNDRFDCQSCIKGKSGQKPVIKQSLTQYTKIGDLVVSDVAGPVRTRSLQGNYYYVSFTDVSTRYTKIYFMQQKNEALVYYKLFEKFLETQHNAAIKMLQVDNGKEFVHKDFREYLENKGTILRTTAPYSPAQNGIAERLNRTLFDHERCMMFEAEAPPSWWQESTAYACFLKNRTPTYINGKLITPYEAFYGKKPNIVTLYKFGAPVQILDQSGSRGKLDPKTKPARFVGIAENQGNSYRYILDGGRQVLHSRNVYFPKNAETMLKPQESSEEEWVSTKDIEHWGDLNDPEEDLTPNPYEETKKSAHIPTNTIVQPSKPKSPKKLRCIQPHIFEVPHIETKDEPEVDIKLLKTEETKPITQGLSTSSLSTTLSYPPMSSAQATRLNPVRVGSDNIVSQKRSTRSTGSKIPFFQLNTDSGKFPEQIGCLIAKLQGMDLEGKRQYREMSVESDDDLADTESSDSGDETILYPKKELSPELKEEAFNMRNWQKPTHELVTSMRKVTNYNTLQNRVTDNFGWPYPKHQTHEFVPIFNKGNDKPTFVGRIVPARSRGAIPSLPSSHARRASPYDRIYAPKIDINSLFDDLRPFVNPVRPEFGNEVFNYASNLKMPLSTITHETFLLGPEGQSAIPTTFEEARAGPDWLLWMPAFNKEIDTFWDKGVWSFAQRPEDDSLVVDSRLVFTIKHDEQGKPHTYKVRIVAKGFTQQPGKNYNFTNSPTPSLNIIRTTMAAAVKQNLEIHQIDVQSAFLNAPLDEEIYMEMPPGYEHPDYPRDKFVMRLHKAVYGLKQSPRMFNIAYSEQLRSIGYVPHPTEPCVFRREEYSDDREGEYNPQIKSYTYLGIYVDDLMVCATAEVLETVKSEIMAIFPSRDLGQIRHFMGMKVDYNRSKRTLKISMPDYIRQLAIRFGLEKAAPKRDPISATHGLKRGPRVTDPAALSFYATAMGALLWPALTVRPEIAFTVSLLSSANHFFTKPHLNAIKHLIVYLANSANDGITYNGRRKFIEYTFADANWGSDYDGERKSQSGYVVMLAGGAIAWASKRQHSVALSTKEAEFYAVSEAIVATLTTQQNLRGLGYELDTPTIVFNDNQGLIATFSDPLTDPRPKHIDIKFNFARDVANN</sequence>
<keyword evidence="7" id="KW-0540">Nuclease</keyword>
<evidence type="ECO:0000256" key="1">
    <source>
        <dbReference type="ARBA" id="ARBA00002180"/>
    </source>
</evidence>
<evidence type="ECO:0000256" key="15">
    <source>
        <dbReference type="ARBA" id="ARBA00022884"/>
    </source>
</evidence>
<comment type="catalytic activity">
    <reaction evidence="23">
        <text>DNA(n) + a 2'-deoxyribonucleoside 5'-triphosphate = DNA(n+1) + diphosphate</text>
        <dbReference type="Rhea" id="RHEA:22508"/>
        <dbReference type="Rhea" id="RHEA-COMP:17339"/>
        <dbReference type="Rhea" id="RHEA-COMP:17340"/>
        <dbReference type="ChEBI" id="CHEBI:33019"/>
        <dbReference type="ChEBI" id="CHEBI:61560"/>
        <dbReference type="ChEBI" id="CHEBI:173112"/>
        <dbReference type="EC" id="2.7.7.7"/>
    </reaction>
</comment>
<evidence type="ECO:0000256" key="5">
    <source>
        <dbReference type="ARBA" id="ARBA00022670"/>
    </source>
</evidence>
<evidence type="ECO:0000256" key="22">
    <source>
        <dbReference type="ARBA" id="ARBA00048173"/>
    </source>
</evidence>
<evidence type="ECO:0000256" key="10">
    <source>
        <dbReference type="ARBA" id="ARBA00022750"/>
    </source>
</evidence>
<feature type="non-terminal residue" evidence="28">
    <location>
        <position position="1"/>
    </location>
</feature>
<dbReference type="GO" id="GO:0004519">
    <property type="term" value="F:endonuclease activity"/>
    <property type="evidence" value="ECO:0007669"/>
    <property type="project" value="UniProtKB-KW"/>
</dbReference>
<feature type="compositionally biased region" description="Acidic residues" evidence="25">
    <location>
        <begin position="905"/>
        <end position="921"/>
    </location>
</feature>
<dbReference type="GO" id="GO:0003887">
    <property type="term" value="F:DNA-directed DNA polymerase activity"/>
    <property type="evidence" value="ECO:0007669"/>
    <property type="project" value="UniProtKB-KW"/>
</dbReference>
<dbReference type="EMBL" id="JACYCD010000379">
    <property type="protein sequence ID" value="KAF8695426.1"/>
    <property type="molecule type" value="Genomic_DNA"/>
</dbReference>
<evidence type="ECO:0000256" key="20">
    <source>
        <dbReference type="ARBA" id="ARBA00023172"/>
    </source>
</evidence>
<gene>
    <name evidence="28" type="ORF">RHS03_08068</name>
</gene>
<dbReference type="SUPFAM" id="SSF57756">
    <property type="entry name" value="Retrovirus zinc finger-like domains"/>
    <property type="match status" value="1"/>
</dbReference>
<dbReference type="SMART" id="SM00343">
    <property type="entry name" value="ZnF_C2HC"/>
    <property type="match status" value="1"/>
</dbReference>
<dbReference type="OrthoDB" id="3243429at2759"/>
<dbReference type="PROSITE" id="PS50158">
    <property type="entry name" value="ZF_CCHC"/>
    <property type="match status" value="1"/>
</dbReference>
<dbReference type="SUPFAM" id="SSF53098">
    <property type="entry name" value="Ribonuclease H-like"/>
    <property type="match status" value="1"/>
</dbReference>
<keyword evidence="6" id="KW-0548">Nucleotidyltransferase</keyword>
<dbReference type="InterPro" id="IPR013103">
    <property type="entry name" value="RVT_2"/>
</dbReference>
<dbReference type="Pfam" id="PF13976">
    <property type="entry name" value="gag_pre-integrs"/>
    <property type="match status" value="1"/>
</dbReference>
<evidence type="ECO:0000256" key="3">
    <source>
        <dbReference type="ARBA" id="ARBA00022612"/>
    </source>
</evidence>
<feature type="compositionally biased region" description="Low complexity" evidence="25">
    <location>
        <begin position="820"/>
        <end position="830"/>
    </location>
</feature>
<dbReference type="GO" id="GO:0003723">
    <property type="term" value="F:RNA binding"/>
    <property type="evidence" value="ECO:0007669"/>
    <property type="project" value="UniProtKB-KW"/>
</dbReference>
<dbReference type="PANTHER" id="PTHR42648">
    <property type="entry name" value="TRANSPOSASE, PUTATIVE-RELATED"/>
    <property type="match status" value="1"/>
</dbReference>
<dbReference type="SUPFAM" id="SSF56672">
    <property type="entry name" value="DNA/RNA polymerases"/>
    <property type="match status" value="1"/>
</dbReference>
<feature type="region of interest" description="Disordered" evidence="25">
    <location>
        <begin position="167"/>
        <end position="197"/>
    </location>
</feature>
<dbReference type="PROSITE" id="PS50994">
    <property type="entry name" value="INTEGRASE"/>
    <property type="match status" value="1"/>
</dbReference>
<reference evidence="28" key="1">
    <citation type="submission" date="2020-09" db="EMBL/GenBank/DDBJ databases">
        <title>Comparative genome analyses of four rice-infecting Rhizoctonia solani isolates reveal extensive enrichment of homogalacturonan modification genes.</title>
        <authorList>
            <person name="Lee D.-Y."/>
            <person name="Jeon J."/>
            <person name="Kim K.-T."/>
            <person name="Cheong K."/>
            <person name="Song H."/>
            <person name="Choi G."/>
            <person name="Ko J."/>
            <person name="Opiyo S.O."/>
            <person name="Zuo S."/>
            <person name="Madhav S."/>
            <person name="Lee Y.-H."/>
            <person name="Wang G.-L."/>
        </authorList>
    </citation>
    <scope>NUCLEOTIDE SEQUENCE</scope>
    <source>
        <strain evidence="28">AG1-IA WGL</strain>
    </source>
</reference>
<evidence type="ECO:0000256" key="18">
    <source>
        <dbReference type="ARBA" id="ARBA00022932"/>
    </source>
</evidence>
<dbReference type="InterPro" id="IPR043502">
    <property type="entry name" value="DNA/RNA_pol_sf"/>
</dbReference>
<dbReference type="Gene3D" id="3.30.420.10">
    <property type="entry name" value="Ribonuclease H-like superfamily/Ribonuclease H"/>
    <property type="match status" value="1"/>
</dbReference>
<accession>A0A8H7LQC5</accession>
<keyword evidence="3" id="KW-1188">Viral release from host cell</keyword>
<dbReference type="GO" id="GO:0032196">
    <property type="term" value="P:transposition"/>
    <property type="evidence" value="ECO:0007669"/>
    <property type="project" value="UniProtKB-KW"/>
</dbReference>
<dbReference type="Pfam" id="PF22936">
    <property type="entry name" value="Pol_BBD"/>
    <property type="match status" value="1"/>
</dbReference>
<evidence type="ECO:0000256" key="21">
    <source>
        <dbReference type="ARBA" id="ARBA00023268"/>
    </source>
</evidence>
<feature type="domain" description="Integrase catalytic" evidence="27">
    <location>
        <begin position="472"/>
        <end position="651"/>
    </location>
</feature>
<keyword evidence="18" id="KW-0239">DNA-directed DNA polymerase</keyword>
<comment type="caution">
    <text evidence="28">The sequence shown here is derived from an EMBL/GenBank/DDBJ whole genome shotgun (WGS) entry which is preliminary data.</text>
</comment>
<keyword evidence="16" id="KW-0229">DNA integration</keyword>
<keyword evidence="24" id="KW-0862">Zinc</keyword>
<dbReference type="Proteomes" id="UP000602905">
    <property type="component" value="Unassembled WGS sequence"/>
</dbReference>
<evidence type="ECO:0000256" key="13">
    <source>
        <dbReference type="ARBA" id="ARBA00022840"/>
    </source>
</evidence>
<dbReference type="InterPro" id="IPR054722">
    <property type="entry name" value="PolX-like_BBD"/>
</dbReference>
<dbReference type="InterPro" id="IPR039537">
    <property type="entry name" value="Retrotran_Ty1/copia-like"/>
</dbReference>
<dbReference type="GO" id="GO:0004190">
    <property type="term" value="F:aspartic-type endopeptidase activity"/>
    <property type="evidence" value="ECO:0007669"/>
    <property type="project" value="UniProtKB-KW"/>
</dbReference>
<feature type="non-terminal residue" evidence="28">
    <location>
        <position position="1576"/>
    </location>
</feature>
<evidence type="ECO:0000256" key="11">
    <source>
        <dbReference type="ARBA" id="ARBA00022759"/>
    </source>
</evidence>
<dbReference type="GO" id="GO:0003964">
    <property type="term" value="F:RNA-directed DNA polymerase activity"/>
    <property type="evidence" value="ECO:0007669"/>
    <property type="project" value="UniProtKB-KW"/>
</dbReference>
<keyword evidence="9" id="KW-0547">Nucleotide-binding</keyword>
<keyword evidence="4" id="KW-0507">mRNA processing</keyword>
<dbReference type="InterPro" id="IPR025724">
    <property type="entry name" value="GAG-pre-integrase_dom"/>
</dbReference>
<keyword evidence="17" id="KW-0695">RNA-directed DNA polymerase</keyword>
<dbReference type="InterPro" id="IPR012337">
    <property type="entry name" value="RNaseH-like_sf"/>
</dbReference>
<dbReference type="Pfam" id="PF00665">
    <property type="entry name" value="rve"/>
    <property type="match status" value="1"/>
</dbReference>
<evidence type="ECO:0000256" key="24">
    <source>
        <dbReference type="PROSITE-ProRule" id="PRU00047"/>
    </source>
</evidence>
<keyword evidence="24" id="KW-0863">Zinc-finger</keyword>
<keyword evidence="13" id="KW-0067">ATP-binding</keyword>
<feature type="compositionally biased region" description="Low complexity" evidence="25">
    <location>
        <begin position="214"/>
        <end position="238"/>
    </location>
</feature>
<keyword evidence="10" id="KW-0064">Aspartyl protease</keyword>
<comment type="function">
    <text evidence="1">The aspartyl protease (PR) mediates the proteolytic cleavages of the Gag and Gag-Pol polyproteins after assembly of the VLP.</text>
</comment>
<dbReference type="InterPro" id="IPR001584">
    <property type="entry name" value="Integrase_cat-core"/>
</dbReference>
<evidence type="ECO:0000256" key="12">
    <source>
        <dbReference type="ARBA" id="ARBA00022801"/>
    </source>
</evidence>
<dbReference type="CDD" id="cd09272">
    <property type="entry name" value="RNase_HI_RT_Ty1"/>
    <property type="match status" value="1"/>
</dbReference>
<dbReference type="InterPro" id="IPR036875">
    <property type="entry name" value="Znf_CCHC_sf"/>
</dbReference>
<feature type="region of interest" description="Disordered" evidence="25">
    <location>
        <begin position="214"/>
        <end position="240"/>
    </location>
</feature>
<keyword evidence="18" id="KW-0808">Transferase</keyword>
<keyword evidence="2" id="KW-0815">Transposition</keyword>
<organism evidence="28 29">
    <name type="scientific">Rhizoctonia solani</name>
    <dbReference type="NCBI Taxonomy" id="456999"/>
    <lineage>
        <taxon>Eukaryota</taxon>
        <taxon>Fungi</taxon>
        <taxon>Dikarya</taxon>
        <taxon>Basidiomycota</taxon>
        <taxon>Agaricomycotina</taxon>
        <taxon>Agaricomycetes</taxon>
        <taxon>Cantharellales</taxon>
        <taxon>Ceratobasidiaceae</taxon>
        <taxon>Rhizoctonia</taxon>
    </lineage>
</organism>
<keyword evidence="8" id="KW-0479">Metal-binding</keyword>
<evidence type="ECO:0000256" key="4">
    <source>
        <dbReference type="ARBA" id="ARBA00022664"/>
    </source>
</evidence>
<dbReference type="GO" id="GO:0005524">
    <property type="term" value="F:ATP binding"/>
    <property type="evidence" value="ECO:0007669"/>
    <property type="project" value="UniProtKB-KW"/>
</dbReference>
<evidence type="ECO:0000259" key="26">
    <source>
        <dbReference type="PROSITE" id="PS50158"/>
    </source>
</evidence>
<evidence type="ECO:0000256" key="6">
    <source>
        <dbReference type="ARBA" id="ARBA00022695"/>
    </source>
</evidence>
<evidence type="ECO:0000259" key="27">
    <source>
        <dbReference type="PROSITE" id="PS50994"/>
    </source>
</evidence>
<dbReference type="Pfam" id="PF25597">
    <property type="entry name" value="SH3_retrovirus"/>
    <property type="match status" value="1"/>
</dbReference>
<evidence type="ECO:0000256" key="8">
    <source>
        <dbReference type="ARBA" id="ARBA00022723"/>
    </source>
</evidence>
<dbReference type="GO" id="GO:0005634">
    <property type="term" value="C:nucleus"/>
    <property type="evidence" value="ECO:0007669"/>
    <property type="project" value="UniProtKB-ARBA"/>
</dbReference>
<dbReference type="InterPro" id="IPR001878">
    <property type="entry name" value="Znf_CCHC"/>
</dbReference>
<keyword evidence="14" id="KW-0460">Magnesium</keyword>
<dbReference type="PANTHER" id="PTHR42648:SF11">
    <property type="entry name" value="TRANSPOSON TY4-P GAG-POL POLYPROTEIN"/>
    <property type="match status" value="1"/>
</dbReference>
<keyword evidence="5" id="KW-0645">Protease</keyword>
<proteinExistence type="predicted"/>
<dbReference type="GO" id="GO:0006310">
    <property type="term" value="P:DNA recombination"/>
    <property type="evidence" value="ECO:0007669"/>
    <property type="project" value="UniProtKB-KW"/>
</dbReference>
<dbReference type="GO" id="GO:0006397">
    <property type="term" value="P:mRNA processing"/>
    <property type="evidence" value="ECO:0007669"/>
    <property type="project" value="UniProtKB-KW"/>
</dbReference>
<feature type="region of interest" description="Disordered" evidence="25">
    <location>
        <begin position="903"/>
        <end position="924"/>
    </location>
</feature>
<evidence type="ECO:0000256" key="2">
    <source>
        <dbReference type="ARBA" id="ARBA00022578"/>
    </source>
</evidence>
<evidence type="ECO:0000256" key="23">
    <source>
        <dbReference type="ARBA" id="ARBA00049244"/>
    </source>
</evidence>
<evidence type="ECO:0000256" key="17">
    <source>
        <dbReference type="ARBA" id="ARBA00022918"/>
    </source>
</evidence>
<keyword evidence="12" id="KW-0378">Hydrolase</keyword>
<dbReference type="GO" id="GO:0008270">
    <property type="term" value="F:zinc ion binding"/>
    <property type="evidence" value="ECO:0007669"/>
    <property type="project" value="UniProtKB-KW"/>
</dbReference>
<protein>
    <submittedName>
        <fullName evidence="28">Encoded by</fullName>
    </submittedName>
</protein>
<dbReference type="GO" id="GO:0006508">
    <property type="term" value="P:proteolysis"/>
    <property type="evidence" value="ECO:0007669"/>
    <property type="project" value="UniProtKB-KW"/>
</dbReference>
<feature type="region of interest" description="Disordered" evidence="25">
    <location>
        <begin position="818"/>
        <end position="837"/>
    </location>
</feature>
<evidence type="ECO:0000256" key="16">
    <source>
        <dbReference type="ARBA" id="ARBA00022908"/>
    </source>
</evidence>
<keyword evidence="19" id="KW-0917">Virion maturation</keyword>
<evidence type="ECO:0000313" key="28">
    <source>
        <dbReference type="EMBL" id="KAF8695426.1"/>
    </source>
</evidence>
<keyword evidence="21" id="KW-0511">Multifunctional enzyme</keyword>
<dbReference type="InterPro" id="IPR036397">
    <property type="entry name" value="RNaseH_sf"/>
</dbReference>
<dbReference type="InterPro" id="IPR057670">
    <property type="entry name" value="SH3_retrovirus"/>
</dbReference>
<evidence type="ECO:0000256" key="9">
    <source>
        <dbReference type="ARBA" id="ARBA00022741"/>
    </source>
</evidence>
<evidence type="ECO:0000256" key="25">
    <source>
        <dbReference type="SAM" id="MobiDB-lite"/>
    </source>
</evidence>
<dbReference type="Pfam" id="PF14223">
    <property type="entry name" value="Retrotran_gag_2"/>
    <property type="match status" value="1"/>
</dbReference>
<dbReference type="Pfam" id="PF07727">
    <property type="entry name" value="RVT_2"/>
    <property type="match status" value="1"/>
</dbReference>
<comment type="catalytic activity">
    <reaction evidence="22">
        <text>DNA(n) + a 2'-deoxyribonucleoside 5'-triphosphate = DNA(n+1) + diphosphate</text>
        <dbReference type="Rhea" id="RHEA:22508"/>
        <dbReference type="Rhea" id="RHEA-COMP:17339"/>
        <dbReference type="Rhea" id="RHEA-COMP:17340"/>
        <dbReference type="ChEBI" id="CHEBI:33019"/>
        <dbReference type="ChEBI" id="CHEBI:61560"/>
        <dbReference type="ChEBI" id="CHEBI:173112"/>
        <dbReference type="EC" id="2.7.7.49"/>
    </reaction>
</comment>
<dbReference type="GO" id="GO:0015074">
    <property type="term" value="P:DNA integration"/>
    <property type="evidence" value="ECO:0007669"/>
    <property type="project" value="UniProtKB-KW"/>
</dbReference>
<keyword evidence="11" id="KW-0255">Endonuclease</keyword>
<name>A0A8H7LQC5_9AGAM</name>
<evidence type="ECO:0000256" key="7">
    <source>
        <dbReference type="ARBA" id="ARBA00022722"/>
    </source>
</evidence>
<feature type="domain" description="CCHC-type" evidence="26">
    <location>
        <begin position="199"/>
        <end position="214"/>
    </location>
</feature>
<evidence type="ECO:0000256" key="19">
    <source>
        <dbReference type="ARBA" id="ARBA00023113"/>
    </source>
</evidence>
<evidence type="ECO:0000313" key="29">
    <source>
        <dbReference type="Proteomes" id="UP000602905"/>
    </source>
</evidence>
<evidence type="ECO:0000256" key="14">
    <source>
        <dbReference type="ARBA" id="ARBA00022842"/>
    </source>
</evidence>